<dbReference type="InterPro" id="IPR011711">
    <property type="entry name" value="GntR_C"/>
</dbReference>
<dbReference type="Pfam" id="PF00392">
    <property type="entry name" value="GntR"/>
    <property type="match status" value="1"/>
</dbReference>
<evidence type="ECO:0000313" key="5">
    <source>
        <dbReference type="EMBL" id="MCP2160284.1"/>
    </source>
</evidence>
<dbReference type="InterPro" id="IPR036388">
    <property type="entry name" value="WH-like_DNA-bd_sf"/>
</dbReference>
<evidence type="ECO:0000259" key="4">
    <source>
        <dbReference type="PROSITE" id="PS50949"/>
    </source>
</evidence>
<dbReference type="SUPFAM" id="SSF46785">
    <property type="entry name" value="Winged helix' DNA-binding domain"/>
    <property type="match status" value="1"/>
</dbReference>
<evidence type="ECO:0000256" key="3">
    <source>
        <dbReference type="ARBA" id="ARBA00023163"/>
    </source>
</evidence>
<evidence type="ECO:0000256" key="1">
    <source>
        <dbReference type="ARBA" id="ARBA00023015"/>
    </source>
</evidence>
<dbReference type="RefSeq" id="WP_253653843.1">
    <property type="nucleotide sequence ID" value="NZ_BAAAOE010000001.1"/>
</dbReference>
<evidence type="ECO:0000256" key="2">
    <source>
        <dbReference type="ARBA" id="ARBA00023125"/>
    </source>
</evidence>
<dbReference type="GO" id="GO:0003677">
    <property type="term" value="F:DNA binding"/>
    <property type="evidence" value="ECO:0007669"/>
    <property type="project" value="UniProtKB-KW"/>
</dbReference>
<keyword evidence="6" id="KW-1185">Reference proteome</keyword>
<dbReference type="PANTHER" id="PTHR43537:SF5">
    <property type="entry name" value="UXU OPERON TRANSCRIPTIONAL REGULATOR"/>
    <property type="match status" value="1"/>
</dbReference>
<comment type="caution">
    <text evidence="5">The sequence shown here is derived from an EMBL/GenBank/DDBJ whole genome shotgun (WGS) entry which is preliminary data.</text>
</comment>
<dbReference type="Proteomes" id="UP001205740">
    <property type="component" value="Unassembled WGS sequence"/>
</dbReference>
<dbReference type="InterPro" id="IPR036390">
    <property type="entry name" value="WH_DNA-bd_sf"/>
</dbReference>
<name>A0ABT1GZX0_9NOCA</name>
<gene>
    <name evidence="5" type="ORF">LX12_001463</name>
</gene>
<keyword evidence="3" id="KW-0804">Transcription</keyword>
<dbReference type="InterPro" id="IPR000524">
    <property type="entry name" value="Tscrpt_reg_HTH_GntR"/>
</dbReference>
<dbReference type="Gene3D" id="1.20.120.530">
    <property type="entry name" value="GntR ligand-binding domain-like"/>
    <property type="match status" value="1"/>
</dbReference>
<organism evidence="5 6">
    <name type="scientific">Williamsia serinedens</name>
    <dbReference type="NCBI Taxonomy" id="391736"/>
    <lineage>
        <taxon>Bacteria</taxon>
        <taxon>Bacillati</taxon>
        <taxon>Actinomycetota</taxon>
        <taxon>Actinomycetes</taxon>
        <taxon>Mycobacteriales</taxon>
        <taxon>Nocardiaceae</taxon>
        <taxon>Williamsia</taxon>
    </lineage>
</organism>
<dbReference type="PANTHER" id="PTHR43537">
    <property type="entry name" value="TRANSCRIPTIONAL REGULATOR, GNTR FAMILY"/>
    <property type="match status" value="1"/>
</dbReference>
<dbReference type="EMBL" id="JAMTCG010000002">
    <property type="protein sequence ID" value="MCP2160284.1"/>
    <property type="molecule type" value="Genomic_DNA"/>
</dbReference>
<accession>A0ABT1GZX0</accession>
<proteinExistence type="predicted"/>
<keyword evidence="1" id="KW-0805">Transcription regulation</keyword>
<protein>
    <submittedName>
        <fullName evidence="5">DNA-binding transcriptional regulator, FadR family</fullName>
    </submittedName>
</protein>
<dbReference type="SMART" id="SM00895">
    <property type="entry name" value="FCD"/>
    <property type="match status" value="1"/>
</dbReference>
<dbReference type="InterPro" id="IPR008920">
    <property type="entry name" value="TF_FadR/GntR_C"/>
</dbReference>
<dbReference type="SUPFAM" id="SSF48008">
    <property type="entry name" value="GntR ligand-binding domain-like"/>
    <property type="match status" value="1"/>
</dbReference>
<dbReference type="SMART" id="SM00345">
    <property type="entry name" value="HTH_GNTR"/>
    <property type="match status" value="1"/>
</dbReference>
<evidence type="ECO:0000313" key="6">
    <source>
        <dbReference type="Proteomes" id="UP001205740"/>
    </source>
</evidence>
<dbReference type="CDD" id="cd07377">
    <property type="entry name" value="WHTH_GntR"/>
    <property type="match status" value="1"/>
</dbReference>
<reference evidence="5 6" key="1">
    <citation type="submission" date="2022-06" db="EMBL/GenBank/DDBJ databases">
        <title>Genomic Encyclopedia of Archaeal and Bacterial Type Strains, Phase II (KMG-II): from individual species to whole genera.</title>
        <authorList>
            <person name="Goeker M."/>
        </authorList>
    </citation>
    <scope>NUCLEOTIDE SEQUENCE [LARGE SCALE GENOMIC DNA]</scope>
    <source>
        <strain evidence="5 6">DSM 45037</strain>
    </source>
</reference>
<sequence>MTMAVGPLATARTRLAQMLSSEELAPGARLPTERDLAADMGVSRAVVRSALDELAAQGKVVRHVGRGTFVAPRDQSLGPGEGVYPSPTEIMTSRLALEPEMLPVAVASATHSDLLEMRRCLAGGEAAHTSEEFEHWDTMLHHSFAVATHNSVLIGASQLLIDSRRQPVWGSLKKRTFTPETRECYCAEHAAIVAAVEDRDPDAAREAMRTHLRRVRTNLLGP</sequence>
<dbReference type="Pfam" id="PF07729">
    <property type="entry name" value="FCD"/>
    <property type="match status" value="1"/>
</dbReference>
<feature type="domain" description="HTH gntR-type" evidence="4">
    <location>
        <begin position="5"/>
        <end position="73"/>
    </location>
</feature>
<keyword evidence="2 5" id="KW-0238">DNA-binding</keyword>
<dbReference type="PROSITE" id="PS50949">
    <property type="entry name" value="HTH_GNTR"/>
    <property type="match status" value="1"/>
</dbReference>
<dbReference type="PRINTS" id="PR00035">
    <property type="entry name" value="HTHGNTR"/>
</dbReference>
<dbReference type="Gene3D" id="1.10.10.10">
    <property type="entry name" value="Winged helix-like DNA-binding domain superfamily/Winged helix DNA-binding domain"/>
    <property type="match status" value="1"/>
</dbReference>